<keyword evidence="2" id="KW-1185">Reference proteome</keyword>
<evidence type="ECO:0000313" key="1">
    <source>
        <dbReference type="EMBL" id="GEA51544.1"/>
    </source>
</evidence>
<dbReference type="EMBL" id="BJLF01000011">
    <property type="protein sequence ID" value="GEA51544.1"/>
    <property type="molecule type" value="Genomic_DNA"/>
</dbReference>
<sequence>MCISTALSSTKNQICNIDFSIDTYHGEVVVLLKPVGKITKEVLLLTKPFIEDALAESPEKSVRLIIDATEFSGWEYDSFLEDVKLGLRHRKDIDKIAFCGHQHWQEIIVELANHIMNADVQYFEHLPEAELWATL</sequence>
<dbReference type="InterPro" id="IPR021866">
    <property type="entry name" value="SpoIIAA-like"/>
</dbReference>
<dbReference type="OrthoDB" id="555504at2"/>
<reference evidence="1 2" key="1">
    <citation type="submission" date="2019-06" db="EMBL/GenBank/DDBJ databases">
        <title>Whole genome shotgun sequence of Vibrio inusitatus NBRC 102082.</title>
        <authorList>
            <person name="Hosoyama A."/>
            <person name="Uohara A."/>
            <person name="Ohji S."/>
            <person name="Ichikawa N."/>
        </authorList>
    </citation>
    <scope>NUCLEOTIDE SEQUENCE [LARGE SCALE GENOMIC DNA]</scope>
    <source>
        <strain evidence="1 2">NBRC 102082</strain>
    </source>
</reference>
<protein>
    <recommendedName>
        <fullName evidence="3">STAS/SEC14 domain-containing protein</fullName>
    </recommendedName>
</protein>
<evidence type="ECO:0000313" key="2">
    <source>
        <dbReference type="Proteomes" id="UP000318717"/>
    </source>
</evidence>
<dbReference type="Proteomes" id="UP000318717">
    <property type="component" value="Unassembled WGS sequence"/>
</dbReference>
<gene>
    <name evidence="1" type="ORF">VIN01S_23480</name>
</gene>
<organism evidence="1 2">
    <name type="scientific">Vibrio inusitatus NBRC 102082</name>
    <dbReference type="NCBI Taxonomy" id="1219070"/>
    <lineage>
        <taxon>Bacteria</taxon>
        <taxon>Pseudomonadati</taxon>
        <taxon>Pseudomonadota</taxon>
        <taxon>Gammaproteobacteria</taxon>
        <taxon>Vibrionales</taxon>
        <taxon>Vibrionaceae</taxon>
        <taxon>Vibrio</taxon>
    </lineage>
</organism>
<dbReference type="RefSeq" id="WP_141345994.1">
    <property type="nucleotide sequence ID" value="NZ_BJLF01000011.1"/>
</dbReference>
<dbReference type="InterPro" id="IPR038396">
    <property type="entry name" value="SpoIIAA-like_sf"/>
</dbReference>
<dbReference type="Gene3D" id="3.40.50.10600">
    <property type="entry name" value="SpoIIaa-like domains"/>
    <property type="match status" value="1"/>
</dbReference>
<comment type="caution">
    <text evidence="1">The sequence shown here is derived from an EMBL/GenBank/DDBJ whole genome shotgun (WGS) entry which is preliminary data.</text>
</comment>
<name>A0A4Y3HZ83_9VIBR</name>
<proteinExistence type="predicted"/>
<accession>A0A4Y3HZ83</accession>
<dbReference type="InterPro" id="IPR036513">
    <property type="entry name" value="STAS_dom_sf"/>
</dbReference>
<evidence type="ECO:0008006" key="3">
    <source>
        <dbReference type="Google" id="ProtNLM"/>
    </source>
</evidence>
<dbReference type="Pfam" id="PF11964">
    <property type="entry name" value="SpoIIAA-like"/>
    <property type="match status" value="1"/>
</dbReference>
<dbReference type="AlphaFoldDB" id="A0A4Y3HZ83"/>
<dbReference type="SUPFAM" id="SSF52091">
    <property type="entry name" value="SpoIIaa-like"/>
    <property type="match status" value="1"/>
</dbReference>